<evidence type="ECO:0000256" key="6">
    <source>
        <dbReference type="ARBA" id="ARBA00022781"/>
    </source>
</evidence>
<dbReference type="GO" id="GO:0046961">
    <property type="term" value="F:proton-transporting ATPase activity, rotational mechanism"/>
    <property type="evidence" value="ECO:0007669"/>
    <property type="project" value="TreeGrafter"/>
</dbReference>
<organism evidence="18 19">
    <name type="scientific">Nitrospira lenta</name>
    <dbReference type="NCBI Taxonomy" id="1436998"/>
    <lineage>
        <taxon>Bacteria</taxon>
        <taxon>Pseudomonadati</taxon>
        <taxon>Nitrospirota</taxon>
        <taxon>Nitrospiria</taxon>
        <taxon>Nitrospirales</taxon>
        <taxon>Nitrospiraceae</taxon>
        <taxon>Nitrospira</taxon>
    </lineage>
</organism>
<keyword evidence="2 15" id="KW-0813">Transport</keyword>
<dbReference type="Gene3D" id="6.10.250.1580">
    <property type="match status" value="1"/>
</dbReference>
<dbReference type="EMBL" id="OUNR01000012">
    <property type="protein sequence ID" value="SPP65019.1"/>
    <property type="molecule type" value="Genomic_DNA"/>
</dbReference>
<evidence type="ECO:0000256" key="10">
    <source>
        <dbReference type="ARBA" id="ARBA00023310"/>
    </source>
</evidence>
<keyword evidence="17" id="KW-0175">Coiled coil</keyword>
<dbReference type="NCBIfam" id="TIGR01144">
    <property type="entry name" value="ATP_synt_b"/>
    <property type="match status" value="1"/>
</dbReference>
<comment type="similarity">
    <text evidence="1 15 16">Belongs to the ATPase B chain family.</text>
</comment>
<feature type="coiled-coil region" evidence="17">
    <location>
        <begin position="36"/>
        <end position="102"/>
    </location>
</feature>
<comment type="function">
    <text evidence="12">Component of the F(0) channel, it forms part of the peripheral stalk, linking F(1) to F(0). The b'-subunit is a diverged and duplicated form of b found in plants and photosynthetic bacteria.</text>
</comment>
<evidence type="ECO:0000256" key="9">
    <source>
        <dbReference type="ARBA" id="ARBA00023136"/>
    </source>
</evidence>
<evidence type="ECO:0000256" key="15">
    <source>
        <dbReference type="HAMAP-Rule" id="MF_01398"/>
    </source>
</evidence>
<dbReference type="RefSeq" id="WP_121989326.1">
    <property type="nucleotide sequence ID" value="NZ_OUNR01000012.1"/>
</dbReference>
<dbReference type="FunCoup" id="A0A330LDL6">
    <property type="interactions" value="181"/>
</dbReference>
<keyword evidence="9 15" id="KW-0472">Membrane</keyword>
<dbReference type="InterPro" id="IPR028987">
    <property type="entry name" value="ATP_synth_B-like_membr_sf"/>
</dbReference>
<dbReference type="InterPro" id="IPR002146">
    <property type="entry name" value="ATP_synth_b/b'su_bac/chlpt"/>
</dbReference>
<evidence type="ECO:0000256" key="2">
    <source>
        <dbReference type="ARBA" id="ARBA00022448"/>
    </source>
</evidence>
<evidence type="ECO:0000256" key="17">
    <source>
        <dbReference type="SAM" id="Coils"/>
    </source>
</evidence>
<dbReference type="InterPro" id="IPR005864">
    <property type="entry name" value="ATP_synth_F0_bsu_bac"/>
</dbReference>
<evidence type="ECO:0000256" key="11">
    <source>
        <dbReference type="ARBA" id="ARBA00025198"/>
    </source>
</evidence>
<dbReference type="GO" id="GO:0012505">
    <property type="term" value="C:endomembrane system"/>
    <property type="evidence" value="ECO:0007669"/>
    <property type="project" value="UniProtKB-SubCell"/>
</dbReference>
<keyword evidence="4 15" id="KW-0138">CF(0)</keyword>
<name>A0A330LDL6_9BACT</name>
<comment type="function">
    <text evidence="11 15">F(1)F(0) ATP synthase produces ATP from ADP in the presence of a proton or sodium gradient. F-type ATPases consist of two structural domains, F(1) containing the extramembraneous catalytic core and F(0) containing the membrane proton channel, linked together by a central stalk and a peripheral stalk. During catalysis, ATP synthesis in the catalytic domain of F(1) is coupled via a rotary mechanism of the central stalk subunits to proton translocation.</text>
</comment>
<evidence type="ECO:0000256" key="13">
    <source>
        <dbReference type="ARBA" id="ARBA00026054"/>
    </source>
</evidence>
<keyword evidence="8 15" id="KW-0406">Ion transport</keyword>
<dbReference type="SUPFAM" id="SSF81573">
    <property type="entry name" value="F1F0 ATP synthase subunit B, membrane domain"/>
    <property type="match status" value="1"/>
</dbReference>
<dbReference type="CDD" id="cd06503">
    <property type="entry name" value="ATP-synt_Fo_b"/>
    <property type="match status" value="1"/>
</dbReference>
<keyword evidence="19" id="KW-1185">Reference proteome</keyword>
<dbReference type="GO" id="GO:0046933">
    <property type="term" value="F:proton-transporting ATP synthase activity, rotational mechanism"/>
    <property type="evidence" value="ECO:0007669"/>
    <property type="project" value="UniProtKB-UniRule"/>
</dbReference>
<dbReference type="InterPro" id="IPR050059">
    <property type="entry name" value="ATP_synthase_B_chain"/>
</dbReference>
<reference evidence="19" key="1">
    <citation type="submission" date="2018-04" db="EMBL/GenBank/DDBJ databases">
        <authorList>
            <person name="Lucker S."/>
            <person name="Sakoula D."/>
        </authorList>
    </citation>
    <scope>NUCLEOTIDE SEQUENCE [LARGE SCALE GENOMIC DNA]</scope>
</reference>
<comment type="subunit">
    <text evidence="13">F-type ATPases have 2 components, F(1) - the catalytic core - and F(0) - the membrane proton channel. F(1) has five subunits: alpha(3), beta(3), gamma(1), delta(1), epsilon(1). F(0) has four main subunits: a(1), b(2) and c(10-14). The alpha and beta chains form an alternating ring which encloses part of the gamma chain. F(1) is attached to F(0) by a central stalk formed by the gamma and epsilon chains, while a peripheral stalk is formed by the delta and b chains.</text>
</comment>
<dbReference type="GO" id="GO:0005886">
    <property type="term" value="C:plasma membrane"/>
    <property type="evidence" value="ECO:0007669"/>
    <property type="project" value="UniProtKB-SubCell"/>
</dbReference>
<evidence type="ECO:0000256" key="8">
    <source>
        <dbReference type="ARBA" id="ARBA00023065"/>
    </source>
</evidence>
<keyword evidence="3 15" id="KW-1003">Cell membrane</keyword>
<accession>A0A330LDL6</accession>
<keyword evidence="10 15" id="KW-0066">ATP synthesis</keyword>
<dbReference type="HAMAP" id="MF_01398">
    <property type="entry name" value="ATP_synth_b_bprime"/>
    <property type="match status" value="1"/>
</dbReference>
<evidence type="ECO:0000256" key="3">
    <source>
        <dbReference type="ARBA" id="ARBA00022475"/>
    </source>
</evidence>
<keyword evidence="7 15" id="KW-1133">Transmembrane helix</keyword>
<keyword evidence="5 15" id="KW-0812">Transmembrane</keyword>
<keyword evidence="6 15" id="KW-0375">Hydrogen ion transport</keyword>
<dbReference type="PANTHER" id="PTHR33445:SF1">
    <property type="entry name" value="ATP SYNTHASE SUBUNIT B"/>
    <property type="match status" value="1"/>
</dbReference>
<evidence type="ECO:0000313" key="18">
    <source>
        <dbReference type="EMBL" id="SPP65019.1"/>
    </source>
</evidence>
<protein>
    <recommendedName>
        <fullName evidence="15">ATP synthase subunit b</fullName>
    </recommendedName>
    <alternativeName>
        <fullName evidence="15">ATP synthase F(0) sector subunit b</fullName>
    </alternativeName>
    <alternativeName>
        <fullName evidence="15">ATPase subunit I</fullName>
    </alternativeName>
    <alternativeName>
        <fullName evidence="15">F-type ATPase subunit b</fullName>
        <shortName evidence="15">F-ATPase subunit b</shortName>
    </alternativeName>
</protein>
<dbReference type="Pfam" id="PF00430">
    <property type="entry name" value="ATP-synt_B"/>
    <property type="match status" value="1"/>
</dbReference>
<dbReference type="PANTHER" id="PTHR33445">
    <property type="entry name" value="ATP SYNTHASE SUBUNIT B', CHLOROPLASTIC"/>
    <property type="match status" value="1"/>
</dbReference>
<evidence type="ECO:0000256" key="4">
    <source>
        <dbReference type="ARBA" id="ARBA00022547"/>
    </source>
</evidence>
<evidence type="ECO:0000256" key="12">
    <source>
        <dbReference type="ARBA" id="ARBA00025614"/>
    </source>
</evidence>
<evidence type="ECO:0000256" key="7">
    <source>
        <dbReference type="ARBA" id="ARBA00022989"/>
    </source>
</evidence>
<comment type="subcellular location">
    <subcellularLocation>
        <location evidence="15">Cell membrane</location>
        <topology evidence="15">Single-pass membrane protein</topology>
    </subcellularLocation>
    <subcellularLocation>
        <location evidence="14">Endomembrane system</location>
        <topology evidence="14">Single-pass membrane protein</topology>
    </subcellularLocation>
</comment>
<evidence type="ECO:0000313" key="19">
    <source>
        <dbReference type="Proteomes" id="UP000248168"/>
    </source>
</evidence>
<evidence type="ECO:0000256" key="5">
    <source>
        <dbReference type="ARBA" id="ARBA00022692"/>
    </source>
</evidence>
<dbReference type="GO" id="GO:0045259">
    <property type="term" value="C:proton-transporting ATP synthase complex"/>
    <property type="evidence" value="ECO:0007669"/>
    <property type="project" value="UniProtKB-KW"/>
</dbReference>
<dbReference type="Proteomes" id="UP000248168">
    <property type="component" value="Unassembled WGS sequence"/>
</dbReference>
<comment type="subunit">
    <text evidence="15">F-type ATPases have 2 components, F(1) - the catalytic core - and F(0) - the membrane proton channel. F(1) has five subunits: alpha(3), beta(3), gamma(1), delta(1), epsilon(1). F(0) has three main subunits: a(1), b(2) and c(10-14). The alpha and beta chains form an alternating ring which encloses part of the gamma chain. F(1) is attached to F(0) by a central stalk formed by the gamma and epsilon chains, while a peripheral stalk is formed by the delta and b chains.</text>
</comment>
<dbReference type="InParanoid" id="A0A330LDL6"/>
<gene>
    <name evidence="15 18" type="primary">atpF</name>
    <name evidence="18" type="ORF">NITLEN_20659</name>
</gene>
<feature type="transmembrane region" description="Helical" evidence="15">
    <location>
        <begin position="12"/>
        <end position="39"/>
    </location>
</feature>
<dbReference type="AlphaFoldDB" id="A0A330LDL6"/>
<sequence length="167" mass="19029">MPQFESGFFSSLIFWEILSFGILFFVLYKFAFPGILAALEEREKKIKDSLDQAERHRAESERALKTYEAKLSTAAKEAEAILAAAQERAQRLLDENEQRMSTEAERIKGDATREIDHERRKAIQDIRNQTTELALAVAEKVVQRSLTDADHRKFADEALSALSKSHS</sequence>
<evidence type="ECO:0000256" key="16">
    <source>
        <dbReference type="RuleBase" id="RU003848"/>
    </source>
</evidence>
<evidence type="ECO:0000256" key="1">
    <source>
        <dbReference type="ARBA" id="ARBA00005513"/>
    </source>
</evidence>
<dbReference type="OrthoDB" id="9805716at2"/>
<evidence type="ECO:0000256" key="14">
    <source>
        <dbReference type="ARBA" id="ARBA00037847"/>
    </source>
</evidence>
<proteinExistence type="inferred from homology"/>